<evidence type="ECO:0000313" key="2">
    <source>
        <dbReference type="Proteomes" id="UP000092695"/>
    </source>
</evidence>
<gene>
    <name evidence="1" type="ORF">BA177_00960</name>
</gene>
<sequence length="320" mass="35666">MGILNRMNAPSSPPDWLPPGKTAAVCFSIDDVHPATSQDDYETGGDLGDGALGRVETMLHRHPQLKVTLFVTPDWRPRGLVRRPSLLTRIPIVREHIIWPTLHPEGKMRVDRHAAFVDYLNALPRTEIAMHGLHHLHRGPRFAVEFQEQGQLECAGMLRQGLDIFMNAGLKHSGGFQPPAWNLPQALIQALGDESFRYVSSGRDLLTPVSPDAQTAMSGLRGVSLLFPQELAHNRLLHFSANFQATSTPQRAFDIIDNGGLLSIKAHIFKTGGGHTMADGLDDLYCNYLDLLFTTLRQRYGDTLWWTSMGDISERVHKPC</sequence>
<dbReference type="AlphaFoldDB" id="A0A193LBY3"/>
<dbReference type="SUPFAM" id="SSF88713">
    <property type="entry name" value="Glycoside hydrolase/deacetylase"/>
    <property type="match status" value="1"/>
</dbReference>
<name>A0A193LBY3_9GAMM</name>
<dbReference type="InterPro" id="IPR018763">
    <property type="entry name" value="DUF2334"/>
</dbReference>
<proteinExistence type="predicted"/>
<evidence type="ECO:0008006" key="3">
    <source>
        <dbReference type="Google" id="ProtNLM"/>
    </source>
</evidence>
<dbReference type="Pfam" id="PF10096">
    <property type="entry name" value="DUF2334"/>
    <property type="match status" value="1"/>
</dbReference>
<evidence type="ECO:0000313" key="1">
    <source>
        <dbReference type="EMBL" id="ANO49978.1"/>
    </source>
</evidence>
<dbReference type="KEGG" id="woc:BA177_00960"/>
<dbReference type="InterPro" id="IPR011330">
    <property type="entry name" value="Glyco_hydro/deAcase_b/a-brl"/>
</dbReference>
<reference evidence="1 2" key="1">
    <citation type="submission" date="2016-06" db="EMBL/GenBank/DDBJ databases">
        <title>Complete genome sequence of a deep-branching marine Gamma Proteobacterium Woeseia oceani type strain XK5.</title>
        <authorList>
            <person name="Mu D."/>
            <person name="Du Z."/>
        </authorList>
    </citation>
    <scope>NUCLEOTIDE SEQUENCE [LARGE SCALE GENOMIC DNA]</scope>
    <source>
        <strain evidence="1 2">XK5</strain>
    </source>
</reference>
<protein>
    <recommendedName>
        <fullName evidence="3">DUF2334 domain-containing protein</fullName>
    </recommendedName>
</protein>
<dbReference type="STRING" id="1548547.BA177_00960"/>
<keyword evidence="2" id="KW-1185">Reference proteome</keyword>
<dbReference type="EMBL" id="CP016268">
    <property type="protein sequence ID" value="ANO49978.1"/>
    <property type="molecule type" value="Genomic_DNA"/>
</dbReference>
<dbReference type="Proteomes" id="UP000092695">
    <property type="component" value="Chromosome"/>
</dbReference>
<dbReference type="GO" id="GO:0005975">
    <property type="term" value="P:carbohydrate metabolic process"/>
    <property type="evidence" value="ECO:0007669"/>
    <property type="project" value="InterPro"/>
</dbReference>
<dbReference type="Gene3D" id="3.20.20.370">
    <property type="entry name" value="Glycoside hydrolase/deacetylase"/>
    <property type="match status" value="1"/>
</dbReference>
<accession>A0A193LBY3</accession>
<organism evidence="1 2">
    <name type="scientific">Woeseia oceani</name>
    <dbReference type="NCBI Taxonomy" id="1548547"/>
    <lineage>
        <taxon>Bacteria</taxon>
        <taxon>Pseudomonadati</taxon>
        <taxon>Pseudomonadota</taxon>
        <taxon>Gammaproteobacteria</taxon>
        <taxon>Woeseiales</taxon>
        <taxon>Woeseiaceae</taxon>
        <taxon>Woeseia</taxon>
    </lineage>
</organism>